<dbReference type="OrthoDB" id="5006988at2759"/>
<dbReference type="AlphaFoldDB" id="A0A6A6B739"/>
<evidence type="ECO:0000256" key="1">
    <source>
        <dbReference type="SAM" id="SignalP"/>
    </source>
</evidence>
<evidence type="ECO:0008006" key="4">
    <source>
        <dbReference type="Google" id="ProtNLM"/>
    </source>
</evidence>
<keyword evidence="1" id="KW-0732">Signal</keyword>
<organism evidence="2 3">
    <name type="scientific">Aplosporella prunicola CBS 121167</name>
    <dbReference type="NCBI Taxonomy" id="1176127"/>
    <lineage>
        <taxon>Eukaryota</taxon>
        <taxon>Fungi</taxon>
        <taxon>Dikarya</taxon>
        <taxon>Ascomycota</taxon>
        <taxon>Pezizomycotina</taxon>
        <taxon>Dothideomycetes</taxon>
        <taxon>Dothideomycetes incertae sedis</taxon>
        <taxon>Botryosphaeriales</taxon>
        <taxon>Aplosporellaceae</taxon>
        <taxon>Aplosporella</taxon>
    </lineage>
</organism>
<feature type="chain" id="PRO_5025449262" description="AA1-like domain-containing protein" evidence="1">
    <location>
        <begin position="19"/>
        <end position="176"/>
    </location>
</feature>
<proteinExistence type="predicted"/>
<name>A0A6A6B739_9PEZI</name>
<accession>A0A6A6B739</accession>
<gene>
    <name evidence="2" type="ORF">K452DRAFT_290767</name>
</gene>
<evidence type="ECO:0000313" key="2">
    <source>
        <dbReference type="EMBL" id="KAF2138621.1"/>
    </source>
</evidence>
<dbReference type="EMBL" id="ML995496">
    <property type="protein sequence ID" value="KAF2138621.1"/>
    <property type="molecule type" value="Genomic_DNA"/>
</dbReference>
<protein>
    <recommendedName>
        <fullName evidence="4">AA1-like domain-containing protein</fullName>
    </recommendedName>
</protein>
<feature type="signal peptide" evidence="1">
    <location>
        <begin position="1"/>
        <end position="18"/>
    </location>
</feature>
<dbReference type="GeneID" id="54298546"/>
<evidence type="ECO:0000313" key="3">
    <source>
        <dbReference type="Proteomes" id="UP000799438"/>
    </source>
</evidence>
<dbReference type="Proteomes" id="UP000799438">
    <property type="component" value="Unassembled WGS sequence"/>
</dbReference>
<keyword evidence="3" id="KW-1185">Reference proteome</keyword>
<sequence length="176" mass="18588">MLFSKFLQVVALAAAVNAFTIPEGTEDGVYAVKTDANGIDQHTKLADATPIEELEVTKPNRFNGLVRRDRKITCGGTKNLNHADTDAANADLDRQCGGAAGNFVASGHNFYAIRGNTVAFYCNFGGDNRCDSVTRAQYSSAITSLCGAYNSGWGTSSGKLSYGYDVNSSKFCGSGA</sequence>
<reference evidence="2" key="1">
    <citation type="journal article" date="2020" name="Stud. Mycol.">
        <title>101 Dothideomycetes genomes: a test case for predicting lifestyles and emergence of pathogens.</title>
        <authorList>
            <person name="Haridas S."/>
            <person name="Albert R."/>
            <person name="Binder M."/>
            <person name="Bloem J."/>
            <person name="Labutti K."/>
            <person name="Salamov A."/>
            <person name="Andreopoulos B."/>
            <person name="Baker S."/>
            <person name="Barry K."/>
            <person name="Bills G."/>
            <person name="Bluhm B."/>
            <person name="Cannon C."/>
            <person name="Castanera R."/>
            <person name="Culley D."/>
            <person name="Daum C."/>
            <person name="Ezra D."/>
            <person name="Gonzalez J."/>
            <person name="Henrissat B."/>
            <person name="Kuo A."/>
            <person name="Liang C."/>
            <person name="Lipzen A."/>
            <person name="Lutzoni F."/>
            <person name="Magnuson J."/>
            <person name="Mondo S."/>
            <person name="Nolan M."/>
            <person name="Ohm R."/>
            <person name="Pangilinan J."/>
            <person name="Park H.-J."/>
            <person name="Ramirez L."/>
            <person name="Alfaro M."/>
            <person name="Sun H."/>
            <person name="Tritt A."/>
            <person name="Yoshinaga Y."/>
            <person name="Zwiers L.-H."/>
            <person name="Turgeon B."/>
            <person name="Goodwin S."/>
            <person name="Spatafora J."/>
            <person name="Crous P."/>
            <person name="Grigoriev I."/>
        </authorList>
    </citation>
    <scope>NUCLEOTIDE SEQUENCE</scope>
    <source>
        <strain evidence="2">CBS 121167</strain>
    </source>
</reference>
<dbReference type="RefSeq" id="XP_033394334.1">
    <property type="nucleotide sequence ID" value="XM_033541050.1"/>
</dbReference>